<dbReference type="STRING" id="318161.Sden_0155"/>
<dbReference type="eggNOG" id="COG0412">
    <property type="taxonomic scope" value="Bacteria"/>
</dbReference>
<dbReference type="Gene3D" id="3.40.50.1820">
    <property type="entry name" value="alpha/beta hydrolase"/>
    <property type="match status" value="1"/>
</dbReference>
<dbReference type="HOGENOM" id="CLU_054590_9_1_6"/>
<evidence type="ECO:0000313" key="2">
    <source>
        <dbReference type="Proteomes" id="UP000001982"/>
    </source>
</evidence>
<dbReference type="InterPro" id="IPR051049">
    <property type="entry name" value="Dienelactone_hydrolase-like"/>
</dbReference>
<dbReference type="RefSeq" id="WP_011494621.1">
    <property type="nucleotide sequence ID" value="NC_007954.1"/>
</dbReference>
<organism evidence="1 2">
    <name type="scientific">Shewanella denitrificans (strain OS217 / ATCC BAA-1090 / DSM 15013)</name>
    <dbReference type="NCBI Taxonomy" id="318161"/>
    <lineage>
        <taxon>Bacteria</taxon>
        <taxon>Pseudomonadati</taxon>
        <taxon>Pseudomonadota</taxon>
        <taxon>Gammaproteobacteria</taxon>
        <taxon>Alteromonadales</taxon>
        <taxon>Shewanellaceae</taxon>
        <taxon>Shewanella</taxon>
    </lineage>
</organism>
<gene>
    <name evidence="1" type="ordered locus">Sden_0155</name>
</gene>
<dbReference type="PANTHER" id="PTHR46623:SF6">
    <property type="entry name" value="ALPHA_BETA-HYDROLASES SUPERFAMILY PROTEIN"/>
    <property type="match status" value="1"/>
</dbReference>
<sequence>MNTILVTDIFGKTAALDEIAANIAHEVEVLDPYNAKIMNFNDEAEAYRYFASEIGLEAYAALLLETITAKTGPIMLIGFSVGAAAIWKISDLAAASNIASAIGFYGSQIRYSADIVPLFPVKLIFPAAEPYFSISELIATLSNTDNVQIQQVTSLHGFMNRHSQNFDTADYEQFMKELSAI</sequence>
<reference evidence="1 2" key="1">
    <citation type="submission" date="2006-03" db="EMBL/GenBank/DDBJ databases">
        <title>Complete sequence of Shewanella denitrificans OS217.</title>
        <authorList>
            <consortium name="US DOE Joint Genome Institute"/>
            <person name="Copeland A."/>
            <person name="Lucas S."/>
            <person name="Lapidus A."/>
            <person name="Barry K."/>
            <person name="Detter J.C."/>
            <person name="Glavina del Rio T."/>
            <person name="Hammon N."/>
            <person name="Israni S."/>
            <person name="Dalin E."/>
            <person name="Tice H."/>
            <person name="Pitluck S."/>
            <person name="Brettin T."/>
            <person name="Bruce D."/>
            <person name="Han C."/>
            <person name="Tapia R."/>
            <person name="Gilna P."/>
            <person name="Kiss H."/>
            <person name="Schmutz J."/>
            <person name="Larimer F."/>
            <person name="Land M."/>
            <person name="Hauser L."/>
            <person name="Kyrpides N."/>
            <person name="Lykidis A."/>
            <person name="Richardson P."/>
        </authorList>
    </citation>
    <scope>NUCLEOTIDE SEQUENCE [LARGE SCALE GENOMIC DNA]</scope>
    <source>
        <strain evidence="2">OS217 / ATCC BAA-1090 / DSM 15013</strain>
    </source>
</reference>
<accession>Q12SX4</accession>
<evidence type="ECO:0008006" key="3">
    <source>
        <dbReference type="Google" id="ProtNLM"/>
    </source>
</evidence>
<name>Q12SX4_SHEDO</name>
<dbReference type="EMBL" id="CP000302">
    <property type="protein sequence ID" value="ABE53452.1"/>
    <property type="molecule type" value="Genomic_DNA"/>
</dbReference>
<evidence type="ECO:0000313" key="1">
    <source>
        <dbReference type="EMBL" id="ABE53452.1"/>
    </source>
</evidence>
<dbReference type="OrthoDB" id="8478808at2"/>
<dbReference type="InterPro" id="IPR029058">
    <property type="entry name" value="AB_hydrolase_fold"/>
</dbReference>
<dbReference type="PANTHER" id="PTHR46623">
    <property type="entry name" value="CARBOXYMETHYLENEBUTENOLIDASE-RELATED"/>
    <property type="match status" value="1"/>
</dbReference>
<dbReference type="KEGG" id="sdn:Sden_0155"/>
<dbReference type="AlphaFoldDB" id="Q12SX4"/>
<protein>
    <recommendedName>
        <fullName evidence="3">Dienelactone hydrolase domain-containing protein</fullName>
    </recommendedName>
</protein>
<dbReference type="Proteomes" id="UP000001982">
    <property type="component" value="Chromosome"/>
</dbReference>
<dbReference type="SUPFAM" id="SSF53474">
    <property type="entry name" value="alpha/beta-Hydrolases"/>
    <property type="match status" value="1"/>
</dbReference>
<proteinExistence type="predicted"/>
<keyword evidence="2" id="KW-1185">Reference proteome</keyword>